<dbReference type="RefSeq" id="XP_018298856.1">
    <property type="nucleotide sequence ID" value="XM_018429982.1"/>
</dbReference>
<dbReference type="Gene3D" id="3.30.420.10">
    <property type="entry name" value="Ribonuclease H-like superfamily/Ribonuclease H"/>
    <property type="match status" value="1"/>
</dbReference>
<dbReference type="AlphaFoldDB" id="A0A162Q7R1"/>
<reference evidence="2" key="1">
    <citation type="submission" date="2015-06" db="EMBL/GenBank/DDBJ databases">
        <title>Expansion of signal transduction pathways in fungi by whole-genome duplication.</title>
        <authorList>
            <consortium name="DOE Joint Genome Institute"/>
            <person name="Corrochano L.M."/>
            <person name="Kuo A."/>
            <person name="Marcet-Houben M."/>
            <person name="Polaino S."/>
            <person name="Salamov A."/>
            <person name="Villalobos J.M."/>
            <person name="Alvarez M.I."/>
            <person name="Avalos J."/>
            <person name="Benito E.P."/>
            <person name="Benoit I."/>
            <person name="Burger G."/>
            <person name="Camino L.P."/>
            <person name="Canovas D."/>
            <person name="Cerda-Olmedo E."/>
            <person name="Cheng J.-F."/>
            <person name="Dominguez A."/>
            <person name="Elias M."/>
            <person name="Eslava A.P."/>
            <person name="Glaser F."/>
            <person name="Grimwood J."/>
            <person name="Gutierrez G."/>
            <person name="Heitman J."/>
            <person name="Henrissat B."/>
            <person name="Iturriaga E.A."/>
            <person name="Lang B.F."/>
            <person name="Lavin J.L."/>
            <person name="Lee S."/>
            <person name="Li W."/>
            <person name="Lindquist E."/>
            <person name="Lopez-Garcia S."/>
            <person name="Luque E.M."/>
            <person name="Marcos A.T."/>
            <person name="Martin J."/>
            <person name="McCluskey K."/>
            <person name="Medina H.R."/>
            <person name="Miralles-Duran A."/>
            <person name="Miyazaki A."/>
            <person name="Munoz-Torres E."/>
            <person name="Oguiza J.A."/>
            <person name="Ohm R."/>
            <person name="Olmedo M."/>
            <person name="Orejas M."/>
            <person name="Ortiz-Castellanos L."/>
            <person name="Pisabarro A.G."/>
            <person name="Rodriguez-Romero J."/>
            <person name="Ruiz-Herrera J."/>
            <person name="Ruiz-Vazquez R."/>
            <person name="Sanz C."/>
            <person name="Schackwitz W."/>
            <person name="Schmutz J."/>
            <person name="Shahriari M."/>
            <person name="Shelest E."/>
            <person name="Silva-Franco F."/>
            <person name="Soanes D."/>
            <person name="Syed K."/>
            <person name="Tagua V.G."/>
            <person name="Talbot N.J."/>
            <person name="Thon M."/>
            <person name="De vries R.P."/>
            <person name="Wiebenga A."/>
            <person name="Yadav J.S."/>
            <person name="Braun E.L."/>
            <person name="Baker S."/>
            <person name="Garre V."/>
            <person name="Horwitz B."/>
            <person name="Torres-Martinez S."/>
            <person name="Idnurm A."/>
            <person name="Herrera-Estrella A."/>
            <person name="Gabaldon T."/>
            <person name="Grigoriev I.V."/>
        </authorList>
    </citation>
    <scope>NUCLEOTIDE SEQUENCE [LARGE SCALE GENOMIC DNA]</scope>
    <source>
        <strain evidence="2">NRRL 1555(-)</strain>
    </source>
</reference>
<proteinExistence type="predicted"/>
<protein>
    <recommendedName>
        <fullName evidence="3">Tc1-like transposase DDE domain-containing protein</fullName>
    </recommendedName>
</protein>
<sequence>MNGSRYIETLEKHILSFLSSHLVPEICTYIFQDNSLGHKAKNIWAHIKDKVRSSKFQAQSLKELKELVQKEWDATDLNICQTYCLNMENCLIICEN</sequence>
<dbReference type="InParanoid" id="A0A162Q7R1"/>
<dbReference type="GeneID" id="28990888"/>
<dbReference type="VEuPathDB" id="FungiDB:PHYBLDRAFT_138366"/>
<gene>
    <name evidence="1" type="ORF">PHYBLDRAFT_138366</name>
</gene>
<organism evidence="1 2">
    <name type="scientific">Phycomyces blakesleeanus (strain ATCC 8743b / DSM 1359 / FGSC 10004 / NBRC 33097 / NRRL 1555)</name>
    <dbReference type="NCBI Taxonomy" id="763407"/>
    <lineage>
        <taxon>Eukaryota</taxon>
        <taxon>Fungi</taxon>
        <taxon>Fungi incertae sedis</taxon>
        <taxon>Mucoromycota</taxon>
        <taxon>Mucoromycotina</taxon>
        <taxon>Mucoromycetes</taxon>
        <taxon>Mucorales</taxon>
        <taxon>Phycomycetaceae</taxon>
        <taxon>Phycomyces</taxon>
    </lineage>
</organism>
<keyword evidence="2" id="KW-1185">Reference proteome</keyword>
<evidence type="ECO:0000313" key="1">
    <source>
        <dbReference type="EMBL" id="OAD80816.1"/>
    </source>
</evidence>
<dbReference type="GO" id="GO:0003676">
    <property type="term" value="F:nucleic acid binding"/>
    <property type="evidence" value="ECO:0007669"/>
    <property type="project" value="InterPro"/>
</dbReference>
<dbReference type="EMBL" id="KV440971">
    <property type="protein sequence ID" value="OAD80816.1"/>
    <property type="molecule type" value="Genomic_DNA"/>
</dbReference>
<accession>A0A162Q7R1</accession>
<name>A0A162Q7R1_PHYB8</name>
<dbReference type="Proteomes" id="UP000077315">
    <property type="component" value="Unassembled WGS sequence"/>
</dbReference>
<dbReference type="InterPro" id="IPR036397">
    <property type="entry name" value="RNaseH_sf"/>
</dbReference>
<evidence type="ECO:0000313" key="2">
    <source>
        <dbReference type="Proteomes" id="UP000077315"/>
    </source>
</evidence>
<evidence type="ECO:0008006" key="3">
    <source>
        <dbReference type="Google" id="ProtNLM"/>
    </source>
</evidence>